<reference evidence="1" key="1">
    <citation type="journal article" date="2012" name="PLoS ONE">
        <title>Gene sets for utilization of primary and secondary nutrition supplies in the distal gut of endangered iberian lynx.</title>
        <authorList>
            <person name="Alcaide M."/>
            <person name="Messina E."/>
            <person name="Richter M."/>
            <person name="Bargiela R."/>
            <person name="Peplies J."/>
            <person name="Huws S.A."/>
            <person name="Newbold C.J."/>
            <person name="Golyshin P.N."/>
            <person name="Simon M.A."/>
            <person name="Lopez G."/>
            <person name="Yakimov M.M."/>
            <person name="Ferrer M."/>
        </authorList>
    </citation>
    <scope>NUCLEOTIDE SEQUENCE</scope>
</reference>
<gene>
    <name evidence="1" type="ORF">EVA_11651</name>
</gene>
<sequence>MQDELLSVPAVRATPVPQLCAPMLQYVAVQDLCLC</sequence>
<protein>
    <submittedName>
        <fullName evidence="1">Uncharacterized protein</fullName>
    </submittedName>
</protein>
<dbReference type="AlphaFoldDB" id="J9FZ38"/>
<accession>J9FZ38</accession>
<name>J9FZ38_9ZZZZ</name>
<dbReference type="EMBL" id="AMCI01003461">
    <property type="protein sequence ID" value="EJX00242.1"/>
    <property type="molecule type" value="Genomic_DNA"/>
</dbReference>
<evidence type="ECO:0000313" key="1">
    <source>
        <dbReference type="EMBL" id="EJX00242.1"/>
    </source>
</evidence>
<proteinExistence type="predicted"/>
<organism evidence="1">
    <name type="scientific">gut metagenome</name>
    <dbReference type="NCBI Taxonomy" id="749906"/>
    <lineage>
        <taxon>unclassified sequences</taxon>
        <taxon>metagenomes</taxon>
        <taxon>organismal metagenomes</taxon>
    </lineage>
</organism>
<comment type="caution">
    <text evidence="1">The sequence shown here is derived from an EMBL/GenBank/DDBJ whole genome shotgun (WGS) entry which is preliminary data.</text>
</comment>